<reference evidence="1 2" key="1">
    <citation type="journal article" date="2013" name="Genome Announc.">
        <title>Draft Genome Sequence of Sphingobium ummariense Strain RL-3, a Hexachlorocyclohexane-Degrading Bacterium.</title>
        <authorList>
            <person name="Kohli P."/>
            <person name="Dua A."/>
            <person name="Sangwan N."/>
            <person name="Oldach P."/>
            <person name="Khurana J.P."/>
            <person name="Lal R."/>
        </authorList>
    </citation>
    <scope>NUCLEOTIDE SEQUENCE [LARGE SCALE GENOMIC DNA]</scope>
    <source>
        <strain evidence="1 2">RL-3</strain>
    </source>
</reference>
<evidence type="ECO:0000313" key="2">
    <source>
        <dbReference type="Proteomes" id="UP000015523"/>
    </source>
</evidence>
<keyword evidence="2" id="KW-1185">Reference proteome</keyword>
<sequence length="35" mass="3740">MEATRSKAFCLPMAVTNRHVAVIALIQAIGGNWGL</sequence>
<evidence type="ECO:0000313" key="1">
    <source>
        <dbReference type="EMBL" id="EQB31886.1"/>
    </source>
</evidence>
<dbReference type="Proteomes" id="UP000015523">
    <property type="component" value="Unassembled WGS sequence"/>
</dbReference>
<gene>
    <name evidence="1" type="ORF">M529_12390</name>
</gene>
<proteinExistence type="predicted"/>
<dbReference type="AlphaFoldDB" id="T0J1M8"/>
<comment type="caution">
    <text evidence="1">The sequence shown here is derived from an EMBL/GenBank/DDBJ whole genome shotgun (WGS) entry which is preliminary data.</text>
</comment>
<dbReference type="EMBL" id="AUWY01000086">
    <property type="protein sequence ID" value="EQB31886.1"/>
    <property type="molecule type" value="Genomic_DNA"/>
</dbReference>
<protein>
    <submittedName>
        <fullName evidence="1">Uncharacterized protein</fullName>
    </submittedName>
</protein>
<organism evidence="1 2">
    <name type="scientific">Sphingobium ummariense RL-3</name>
    <dbReference type="NCBI Taxonomy" id="1346791"/>
    <lineage>
        <taxon>Bacteria</taxon>
        <taxon>Pseudomonadati</taxon>
        <taxon>Pseudomonadota</taxon>
        <taxon>Alphaproteobacteria</taxon>
        <taxon>Sphingomonadales</taxon>
        <taxon>Sphingomonadaceae</taxon>
        <taxon>Sphingobium</taxon>
    </lineage>
</organism>
<accession>T0J1M8</accession>
<dbReference type="STRING" id="1346791.M529_12390"/>
<name>T0J1M8_9SPHN</name>